<dbReference type="Proteomes" id="UP001148737">
    <property type="component" value="Unassembled WGS sequence"/>
</dbReference>
<organism evidence="1 2">
    <name type="scientific">Lecanicillium saksenae</name>
    <dbReference type="NCBI Taxonomy" id="468837"/>
    <lineage>
        <taxon>Eukaryota</taxon>
        <taxon>Fungi</taxon>
        <taxon>Dikarya</taxon>
        <taxon>Ascomycota</taxon>
        <taxon>Pezizomycotina</taxon>
        <taxon>Sordariomycetes</taxon>
        <taxon>Hypocreomycetidae</taxon>
        <taxon>Hypocreales</taxon>
        <taxon>Cordycipitaceae</taxon>
        <taxon>Lecanicillium</taxon>
    </lineage>
</organism>
<gene>
    <name evidence="1" type="ORF">NLG97_g11125</name>
</gene>
<name>A0ACC1QD21_9HYPO</name>
<dbReference type="EMBL" id="JANAKD010003273">
    <property type="protein sequence ID" value="KAJ3472280.1"/>
    <property type="molecule type" value="Genomic_DNA"/>
</dbReference>
<reference evidence="1" key="1">
    <citation type="submission" date="2022-07" db="EMBL/GenBank/DDBJ databases">
        <title>Genome Sequence of Lecanicillium saksenae.</title>
        <authorList>
            <person name="Buettner E."/>
        </authorList>
    </citation>
    <scope>NUCLEOTIDE SEQUENCE</scope>
    <source>
        <strain evidence="1">VT-O1</strain>
    </source>
</reference>
<sequence length="137" mass="14808">MIVTQVLKLTDVQPITSVQEFVPIEQNAMGMSIISLCMQLGIAVSVSASQTIFANKLPKVMHEYAPKVNVTMIQEAGASNARHVVSAEDFPGFLKAYNESVTCMFYFPMAACALAAIVSFALDWRKIGGKDGDDASE</sequence>
<comment type="caution">
    <text evidence="1">The sequence shown here is derived from an EMBL/GenBank/DDBJ whole genome shotgun (WGS) entry which is preliminary data.</text>
</comment>
<keyword evidence="2" id="KW-1185">Reference proteome</keyword>
<proteinExistence type="predicted"/>
<protein>
    <submittedName>
        <fullName evidence="1">Uncharacterized protein</fullName>
    </submittedName>
</protein>
<evidence type="ECO:0000313" key="1">
    <source>
        <dbReference type="EMBL" id="KAJ3472280.1"/>
    </source>
</evidence>
<accession>A0ACC1QD21</accession>
<evidence type="ECO:0000313" key="2">
    <source>
        <dbReference type="Proteomes" id="UP001148737"/>
    </source>
</evidence>